<evidence type="ECO:0000256" key="1">
    <source>
        <dbReference type="ARBA" id="ARBA00022598"/>
    </source>
</evidence>
<keyword evidence="3" id="KW-0067">ATP-binding</keyword>
<evidence type="ECO:0000256" key="3">
    <source>
        <dbReference type="ARBA" id="ARBA00022840"/>
    </source>
</evidence>
<dbReference type="InParanoid" id="A2EK98"/>
<dbReference type="Gene3D" id="3.30.470.20">
    <property type="entry name" value="ATP-grasp fold, B domain"/>
    <property type="match status" value="2"/>
</dbReference>
<evidence type="ECO:0000256" key="4">
    <source>
        <dbReference type="SAM" id="MobiDB-lite"/>
    </source>
</evidence>
<evidence type="ECO:0000313" key="6">
    <source>
        <dbReference type="Proteomes" id="UP000001542"/>
    </source>
</evidence>
<dbReference type="EMBL" id="DS113412">
    <property type="protein sequence ID" value="EAY06896.1"/>
    <property type="molecule type" value="Genomic_DNA"/>
</dbReference>
<dbReference type="InterPro" id="IPR004344">
    <property type="entry name" value="TTL/TTLL_fam"/>
</dbReference>
<reference evidence="5" key="2">
    <citation type="journal article" date="2007" name="Science">
        <title>Draft genome sequence of the sexually transmitted pathogen Trichomonas vaginalis.</title>
        <authorList>
            <person name="Carlton J.M."/>
            <person name="Hirt R.P."/>
            <person name="Silva J.C."/>
            <person name="Delcher A.L."/>
            <person name="Schatz M."/>
            <person name="Zhao Q."/>
            <person name="Wortman J.R."/>
            <person name="Bidwell S.L."/>
            <person name="Alsmark U.C.M."/>
            <person name="Besteiro S."/>
            <person name="Sicheritz-Ponten T."/>
            <person name="Noel C.J."/>
            <person name="Dacks J.B."/>
            <person name="Foster P.G."/>
            <person name="Simillion C."/>
            <person name="Van de Peer Y."/>
            <person name="Miranda-Saavedra D."/>
            <person name="Barton G.J."/>
            <person name="Westrop G.D."/>
            <person name="Mueller S."/>
            <person name="Dessi D."/>
            <person name="Fiori P.L."/>
            <person name="Ren Q."/>
            <person name="Paulsen I."/>
            <person name="Zhang H."/>
            <person name="Bastida-Corcuera F.D."/>
            <person name="Simoes-Barbosa A."/>
            <person name="Brown M.T."/>
            <person name="Hayes R.D."/>
            <person name="Mukherjee M."/>
            <person name="Okumura C.Y."/>
            <person name="Schneider R."/>
            <person name="Smith A.J."/>
            <person name="Vanacova S."/>
            <person name="Villalvazo M."/>
            <person name="Haas B.J."/>
            <person name="Pertea M."/>
            <person name="Feldblyum T.V."/>
            <person name="Utterback T.R."/>
            <person name="Shu C.L."/>
            <person name="Osoegawa K."/>
            <person name="de Jong P.J."/>
            <person name="Hrdy I."/>
            <person name="Horvathova L."/>
            <person name="Zubacova Z."/>
            <person name="Dolezal P."/>
            <person name="Malik S.B."/>
            <person name="Logsdon J.M. Jr."/>
            <person name="Henze K."/>
            <person name="Gupta A."/>
            <person name="Wang C.C."/>
            <person name="Dunne R.L."/>
            <person name="Upcroft J.A."/>
            <person name="Upcroft P."/>
            <person name="White O."/>
            <person name="Salzberg S.L."/>
            <person name="Tang P."/>
            <person name="Chiu C.-H."/>
            <person name="Lee Y.-S."/>
            <person name="Embley T.M."/>
            <person name="Coombs G.H."/>
            <person name="Mottram J.C."/>
            <person name="Tachezy J."/>
            <person name="Fraser-Liggett C.M."/>
            <person name="Johnson P.J."/>
        </authorList>
    </citation>
    <scope>NUCLEOTIDE SEQUENCE [LARGE SCALE GENOMIC DNA]</scope>
    <source>
        <strain evidence="5">G3</strain>
    </source>
</reference>
<dbReference type="PANTHER" id="PTHR12241:SF154">
    <property type="entry name" value="TUBULIN POLYGLUTAMYLASE TTLL11"/>
    <property type="match status" value="1"/>
</dbReference>
<dbReference type="SUPFAM" id="SSF56059">
    <property type="entry name" value="Glutathione synthetase ATP-binding domain-like"/>
    <property type="match status" value="2"/>
</dbReference>
<accession>A2EK98</accession>
<dbReference type="RefSeq" id="XP_001319119.1">
    <property type="nucleotide sequence ID" value="XM_001319084.1"/>
</dbReference>
<proteinExistence type="predicted"/>
<protein>
    <submittedName>
        <fullName evidence="5">Tubulin-tyrosine ligase family protein</fullName>
    </submittedName>
</protein>
<evidence type="ECO:0000313" key="5">
    <source>
        <dbReference type="EMBL" id="EAY06896.1"/>
    </source>
</evidence>
<keyword evidence="2" id="KW-0547">Nucleotide-binding</keyword>
<dbReference type="GO" id="GO:0000226">
    <property type="term" value="P:microtubule cytoskeleton organization"/>
    <property type="evidence" value="ECO:0000318"/>
    <property type="project" value="GO_Central"/>
</dbReference>
<dbReference type="KEGG" id="tva:4764779"/>
<dbReference type="OrthoDB" id="202825at2759"/>
<dbReference type="VEuPathDB" id="TrichDB:TVAG_056900"/>
<evidence type="ECO:0000256" key="2">
    <source>
        <dbReference type="ARBA" id="ARBA00022741"/>
    </source>
</evidence>
<dbReference type="GO" id="GO:0070740">
    <property type="term" value="F:tubulin-glutamic acid ligase activity"/>
    <property type="evidence" value="ECO:0000318"/>
    <property type="project" value="GO_Central"/>
</dbReference>
<keyword evidence="1 5" id="KW-0436">Ligase</keyword>
<dbReference type="Pfam" id="PF03133">
    <property type="entry name" value="TTL"/>
    <property type="match status" value="2"/>
</dbReference>
<name>A2EK98_TRIV3</name>
<keyword evidence="6" id="KW-1185">Reference proteome</keyword>
<organism evidence="5 6">
    <name type="scientific">Trichomonas vaginalis (strain ATCC PRA-98 / G3)</name>
    <dbReference type="NCBI Taxonomy" id="412133"/>
    <lineage>
        <taxon>Eukaryota</taxon>
        <taxon>Metamonada</taxon>
        <taxon>Parabasalia</taxon>
        <taxon>Trichomonadida</taxon>
        <taxon>Trichomonadidae</taxon>
        <taxon>Trichomonas</taxon>
    </lineage>
</organism>
<feature type="region of interest" description="Disordered" evidence="4">
    <location>
        <begin position="286"/>
        <end position="314"/>
    </location>
</feature>
<dbReference type="SMR" id="A2EK98"/>
<dbReference type="PROSITE" id="PS51221">
    <property type="entry name" value="TTL"/>
    <property type="match status" value="1"/>
</dbReference>
<dbReference type="GO" id="GO:0005524">
    <property type="term" value="F:ATP binding"/>
    <property type="evidence" value="ECO:0007669"/>
    <property type="project" value="UniProtKB-KW"/>
</dbReference>
<feature type="region of interest" description="Disordered" evidence="4">
    <location>
        <begin position="351"/>
        <end position="370"/>
    </location>
</feature>
<dbReference type="Proteomes" id="UP000001542">
    <property type="component" value="Unassembled WGS sequence"/>
</dbReference>
<dbReference type="eggNOG" id="KOG2158">
    <property type="taxonomic scope" value="Eukaryota"/>
</dbReference>
<dbReference type="GO" id="GO:0036064">
    <property type="term" value="C:ciliary basal body"/>
    <property type="evidence" value="ECO:0000318"/>
    <property type="project" value="GO_Central"/>
</dbReference>
<feature type="compositionally biased region" description="Basic and acidic residues" evidence="4">
    <location>
        <begin position="351"/>
        <end position="362"/>
    </location>
</feature>
<dbReference type="GO" id="GO:0015631">
    <property type="term" value="F:tubulin binding"/>
    <property type="evidence" value="ECO:0000318"/>
    <property type="project" value="GO_Central"/>
</dbReference>
<dbReference type="PANTHER" id="PTHR12241">
    <property type="entry name" value="TUBULIN POLYGLUTAMYLASE"/>
    <property type="match status" value="1"/>
</dbReference>
<dbReference type="AlphaFoldDB" id="A2EK98"/>
<reference evidence="5" key="1">
    <citation type="submission" date="2006-10" db="EMBL/GenBank/DDBJ databases">
        <authorList>
            <person name="Amadeo P."/>
            <person name="Zhao Q."/>
            <person name="Wortman J."/>
            <person name="Fraser-Liggett C."/>
            <person name="Carlton J."/>
        </authorList>
    </citation>
    <scope>NUCLEOTIDE SEQUENCE</scope>
    <source>
        <strain evidence="5">G3</strain>
    </source>
</reference>
<gene>
    <name evidence="5" type="ORF">TVAG_056900</name>
</gene>
<sequence length="534" mass="61019">MILPGDEIDDRSHYPTSTGALRELGLVPVNAERHPPLLWIDGFITMETAEALLPYQRANKIPCMDYLCFKSTIFTELNKARKKYPSAFNFYTPTYVLPDNFPEFQRMHSSICSRNNEAPTWVIKPKNGSCGKGIILINSTHEAEEVQDHSVAQLYIHPYLLDNLKFDFRFFVLVASLDSLTVFVYKEGIARFCTEPYSPPSKQNKNHQFCHLTNTAVNKMSNKNPEDFTRLATEVLKRFGANEKIIWEKVKRLSALAIAGLYPAIMATLPKYVEPKVESKTLFKPKTARDNKAMKSSISKRRSLSPTREMMPKKVPGQSLKILPALNEEEEEAATEKTVVKEEPKVELKLPEETANKESTEKDNEDIVSTSRTSEEKFQLKEIRNTIPRKFFHILGIDVMIDENMEPQFLELNDRPSLSVTVPFEMPLKKTMIMDSFKHVTHDGAVTNIEAEGSGWEIAYPSKDHELNSQVALAMTRKSDLKYSGYMPGKGATAMRIVDSGIKKEWQKEHRARFEDLRQSMKAPKFVHYTKVIL</sequence>
<dbReference type="VEuPathDB" id="TrichDB:TVAGG3_0772910"/>